<organism evidence="2 3">
    <name type="scientific">Methanobrevibacter millerae</name>
    <dbReference type="NCBI Taxonomy" id="230361"/>
    <lineage>
        <taxon>Archaea</taxon>
        <taxon>Methanobacteriati</taxon>
        <taxon>Methanobacteriota</taxon>
        <taxon>Methanomada group</taxon>
        <taxon>Methanobacteria</taxon>
        <taxon>Methanobacteriales</taxon>
        <taxon>Methanobacteriaceae</taxon>
        <taxon>Methanobrevibacter</taxon>
    </lineage>
</organism>
<evidence type="ECO:0000259" key="1">
    <source>
        <dbReference type="Pfam" id="PF03235"/>
    </source>
</evidence>
<sequence>MKKDTVFNITQYPLNYLMTSIDNGDIALPDLQRPFVWKNVKVRNLFDSLYKGLPVGMLILWKINESNDEFKPIGVMDKNTTPSKLIIDGQQRLTALYSVITGSEVIDSDYKQRSVKISYNPFTEEFEVQNSSTLKDPTWVNNITDIFKGDLFSYMDDFFTNLDEKRPDFEYDKTLIRNNIYSLKSLENSYQFSAIELSPSLDPEEVSEIFVRINSTGKPLNQSDFIFTLMSLYWPEGKNSMEEFSRKAKIAPGAGETSSFNLINAQPTNENLLRSIIGYSFLRGRLKYAYLILKGRNLENQTTTEDERVKNFDILKEGLETALNLVYWHDFIAIIQSAGFVNDNLILSKNAIYETYALYLLGRCKFGIKHIDLESIIRKWFVFSLLTQRYGASPESIIEQELSNFRESDDLIGVLTDIINSSLTNDFWTVTLPSRLESSQGSRNTSNQVYNACKVFEGENILFSEIKLKDYLSPFIKSPKKQIEVHHIFPKNYLQQVKNLKQRDYNQIANMIYIDYHKNIKISDKPPHEYWSWILEDCSDNTREFIENNYVEVYDLPYEFWKMDYFDFLEERRKLMAESMHKYFEKL</sequence>
<dbReference type="AlphaFoldDB" id="A0A1G5WHQ3"/>
<evidence type="ECO:0000313" key="3">
    <source>
        <dbReference type="Proteomes" id="UP000323439"/>
    </source>
</evidence>
<dbReference type="EMBL" id="FMXB01000010">
    <property type="protein sequence ID" value="SDA57206.1"/>
    <property type="molecule type" value="Genomic_DNA"/>
</dbReference>
<proteinExistence type="predicted"/>
<accession>A0A1G5WHQ3</accession>
<protein>
    <recommendedName>
        <fullName evidence="1">GmrSD restriction endonucleases N-terminal domain-containing protein</fullName>
    </recommendedName>
</protein>
<name>A0A1G5WHQ3_9EURY</name>
<reference evidence="2 3" key="1">
    <citation type="submission" date="2016-10" db="EMBL/GenBank/DDBJ databases">
        <authorList>
            <person name="Varghese N."/>
            <person name="Submissions S."/>
        </authorList>
    </citation>
    <scope>NUCLEOTIDE SEQUENCE [LARGE SCALE GENOMIC DNA]</scope>
    <source>
        <strain evidence="2 3">DSM 16643</strain>
    </source>
</reference>
<dbReference type="OrthoDB" id="77689at2157"/>
<keyword evidence="3" id="KW-1185">Reference proteome</keyword>
<dbReference type="PANTHER" id="PTHR37292">
    <property type="entry name" value="VNG6097C"/>
    <property type="match status" value="1"/>
</dbReference>
<dbReference type="RefSeq" id="WP_149731944.1">
    <property type="nucleotide sequence ID" value="NZ_FMXB01000010.1"/>
</dbReference>
<feature type="domain" description="GmrSD restriction endonucleases N-terminal" evidence="1">
    <location>
        <begin position="17"/>
        <end position="226"/>
    </location>
</feature>
<dbReference type="PANTHER" id="PTHR37292:SF2">
    <property type="entry name" value="DUF262 DOMAIN-CONTAINING PROTEIN"/>
    <property type="match status" value="1"/>
</dbReference>
<dbReference type="InterPro" id="IPR004919">
    <property type="entry name" value="GmrSD_N"/>
</dbReference>
<gene>
    <name evidence="2" type="ORF">SAMN02910315_01395</name>
</gene>
<dbReference type="Proteomes" id="UP000323439">
    <property type="component" value="Unassembled WGS sequence"/>
</dbReference>
<evidence type="ECO:0000313" key="2">
    <source>
        <dbReference type="EMBL" id="SDA57206.1"/>
    </source>
</evidence>
<dbReference type="Pfam" id="PF03235">
    <property type="entry name" value="GmrSD_N"/>
    <property type="match status" value="1"/>
</dbReference>